<dbReference type="EMBL" id="FXTH01000009">
    <property type="protein sequence ID" value="SMO68245.1"/>
    <property type="molecule type" value="Genomic_DNA"/>
</dbReference>
<accession>A0A521D9E5</accession>
<dbReference type="Pfam" id="PF12787">
    <property type="entry name" value="EcsC"/>
    <property type="match status" value="1"/>
</dbReference>
<reference evidence="1 2" key="1">
    <citation type="submission" date="2017-05" db="EMBL/GenBank/DDBJ databases">
        <authorList>
            <person name="Varghese N."/>
            <person name="Submissions S."/>
        </authorList>
    </citation>
    <scope>NUCLEOTIDE SEQUENCE [LARGE SCALE GENOMIC DNA]</scope>
    <source>
        <strain evidence="1 2">DSM 21194</strain>
    </source>
</reference>
<dbReference type="AlphaFoldDB" id="A0A521D9E5"/>
<dbReference type="Proteomes" id="UP000317593">
    <property type="component" value="Unassembled WGS sequence"/>
</dbReference>
<dbReference type="RefSeq" id="WP_142714613.1">
    <property type="nucleotide sequence ID" value="NZ_FXTH01000009.1"/>
</dbReference>
<sequence>MIDTIKNSLLHVRSEEIINKARARDLDVHAVEDFRKQASNYDIIEEMMEDYRLSHARWSAVGGLTTGIGGFTTAVTFAGIDTISLAIQLYRLSERFAILNGFHPDNPLQRDRILNIYFEALGINAVTQATLKHQLINANTLAGSAKASENFTLNLIIRVARIFGRNISSKRAKRLVPVIGGLAGASLNYSFARKTSKAIKEAYKEAYFETWQDESGN</sequence>
<evidence type="ECO:0000313" key="1">
    <source>
        <dbReference type="EMBL" id="SMO68245.1"/>
    </source>
</evidence>
<name>A0A521D9E5_9BACT</name>
<organism evidence="1 2">
    <name type="scientific">Fodinibius sediminis</name>
    <dbReference type="NCBI Taxonomy" id="1214077"/>
    <lineage>
        <taxon>Bacteria</taxon>
        <taxon>Pseudomonadati</taxon>
        <taxon>Balneolota</taxon>
        <taxon>Balneolia</taxon>
        <taxon>Balneolales</taxon>
        <taxon>Balneolaceae</taxon>
        <taxon>Fodinibius</taxon>
    </lineage>
</organism>
<protein>
    <submittedName>
        <fullName evidence="1">EcsC protein family protein</fullName>
    </submittedName>
</protein>
<dbReference type="InterPro" id="IPR024787">
    <property type="entry name" value="EcsC"/>
</dbReference>
<dbReference type="OrthoDB" id="1524528at2"/>
<proteinExistence type="predicted"/>
<keyword evidence="2" id="KW-1185">Reference proteome</keyword>
<evidence type="ECO:0000313" key="2">
    <source>
        <dbReference type="Proteomes" id="UP000317593"/>
    </source>
</evidence>
<gene>
    <name evidence="1" type="ORF">SAMN06265218_10915</name>
</gene>